<proteinExistence type="predicted"/>
<sequence>MRNFPQELIDHILDDLHRDQSSLVQSSLVCRAWLPATRYHLFSDLTLERQPSKDTALLDLLAHGPCTFTPFITRVRMTDRSSDAREVVEQAWAPRLPLLRQLSSVTTIYLTGSQFFPTLAHFTGLTYLRLHGVKFDSPHQLFDMLESCPTLTSLYFYNVDCSPSFEPISYSHSRHIRDLDIGLSSDVLNFFAGDLVAPNLNCSKISFESIRVEDTESISKLLRHVDENLHDLSLGFDNDGQARNRVIRNRLARVEDAFCAHVDLRHNTQLRTLRVTHIIRCTYDGTFVFRMKKLPHILSTIASPHISGMSLLLYIDQIKHLKDFGWAALDDSLSAPNLASLTEITFCIRGEMREDHLTAAAAIRLEMPQCCAKRNMTFLDCW</sequence>
<dbReference type="Proteomes" id="UP001221757">
    <property type="component" value="Unassembled WGS sequence"/>
</dbReference>
<comment type="caution">
    <text evidence="1">The sequence shown here is derived from an EMBL/GenBank/DDBJ whole genome shotgun (WGS) entry which is preliminary data.</text>
</comment>
<name>A0AAD7GS37_MYCRO</name>
<organism evidence="1 2">
    <name type="scientific">Mycena rosella</name>
    <name type="common">Pink bonnet</name>
    <name type="synonym">Agaricus rosellus</name>
    <dbReference type="NCBI Taxonomy" id="1033263"/>
    <lineage>
        <taxon>Eukaryota</taxon>
        <taxon>Fungi</taxon>
        <taxon>Dikarya</taxon>
        <taxon>Basidiomycota</taxon>
        <taxon>Agaricomycotina</taxon>
        <taxon>Agaricomycetes</taxon>
        <taxon>Agaricomycetidae</taxon>
        <taxon>Agaricales</taxon>
        <taxon>Marasmiineae</taxon>
        <taxon>Mycenaceae</taxon>
        <taxon>Mycena</taxon>
    </lineage>
</organism>
<dbReference type="EMBL" id="JARKIE010000011">
    <property type="protein sequence ID" value="KAJ7704010.1"/>
    <property type="molecule type" value="Genomic_DNA"/>
</dbReference>
<protein>
    <recommendedName>
        <fullName evidence="3">F-box domain-containing protein</fullName>
    </recommendedName>
</protein>
<dbReference type="SUPFAM" id="SSF52047">
    <property type="entry name" value="RNI-like"/>
    <property type="match status" value="1"/>
</dbReference>
<evidence type="ECO:0000313" key="2">
    <source>
        <dbReference type="Proteomes" id="UP001221757"/>
    </source>
</evidence>
<accession>A0AAD7GS37</accession>
<dbReference type="InterPro" id="IPR032675">
    <property type="entry name" value="LRR_dom_sf"/>
</dbReference>
<gene>
    <name evidence="1" type="ORF">B0H17DRAFT_1193935</name>
</gene>
<dbReference type="Gene3D" id="3.80.10.10">
    <property type="entry name" value="Ribonuclease Inhibitor"/>
    <property type="match status" value="1"/>
</dbReference>
<dbReference type="AlphaFoldDB" id="A0AAD7GS37"/>
<keyword evidence="2" id="KW-1185">Reference proteome</keyword>
<evidence type="ECO:0000313" key="1">
    <source>
        <dbReference type="EMBL" id="KAJ7704010.1"/>
    </source>
</evidence>
<reference evidence="1" key="1">
    <citation type="submission" date="2023-03" db="EMBL/GenBank/DDBJ databases">
        <title>Massive genome expansion in bonnet fungi (Mycena s.s.) driven by repeated elements and novel gene families across ecological guilds.</title>
        <authorList>
            <consortium name="Lawrence Berkeley National Laboratory"/>
            <person name="Harder C.B."/>
            <person name="Miyauchi S."/>
            <person name="Viragh M."/>
            <person name="Kuo A."/>
            <person name="Thoen E."/>
            <person name="Andreopoulos B."/>
            <person name="Lu D."/>
            <person name="Skrede I."/>
            <person name="Drula E."/>
            <person name="Henrissat B."/>
            <person name="Morin E."/>
            <person name="Kohler A."/>
            <person name="Barry K."/>
            <person name="LaButti K."/>
            <person name="Morin E."/>
            <person name="Salamov A."/>
            <person name="Lipzen A."/>
            <person name="Mereny Z."/>
            <person name="Hegedus B."/>
            <person name="Baldrian P."/>
            <person name="Stursova M."/>
            <person name="Weitz H."/>
            <person name="Taylor A."/>
            <person name="Grigoriev I.V."/>
            <person name="Nagy L.G."/>
            <person name="Martin F."/>
            <person name="Kauserud H."/>
        </authorList>
    </citation>
    <scope>NUCLEOTIDE SEQUENCE</scope>
    <source>
        <strain evidence="1">CBHHK067</strain>
    </source>
</reference>
<evidence type="ECO:0008006" key="3">
    <source>
        <dbReference type="Google" id="ProtNLM"/>
    </source>
</evidence>